<dbReference type="PRINTS" id="PR00056">
    <property type="entry name" value="HSFDOMAIN"/>
</dbReference>
<dbReference type="Pfam" id="PF00447">
    <property type="entry name" value="HSF_DNA-bind"/>
    <property type="match status" value="1"/>
</dbReference>
<evidence type="ECO:0000256" key="7">
    <source>
        <dbReference type="ARBA" id="ARBA00023163"/>
    </source>
</evidence>
<comment type="subcellular location">
    <subcellularLocation>
        <location evidence="1">Nucleus</location>
    </subcellularLocation>
</comment>
<evidence type="ECO:0000256" key="4">
    <source>
        <dbReference type="ARBA" id="ARBA00023016"/>
    </source>
</evidence>
<keyword evidence="13" id="KW-1185">Reference proteome</keyword>
<name>A0A3Q1FP90_9TELE</name>
<dbReference type="FunFam" id="1.10.10.10:FF:000027">
    <property type="entry name" value="Heat shock transcription factor 1"/>
    <property type="match status" value="1"/>
</dbReference>
<evidence type="ECO:0000259" key="11">
    <source>
        <dbReference type="SMART" id="SM00415"/>
    </source>
</evidence>
<keyword evidence="6" id="KW-0010">Activator</keyword>
<reference evidence="12" key="2">
    <citation type="submission" date="2025-09" db="UniProtKB">
        <authorList>
            <consortium name="Ensembl"/>
        </authorList>
    </citation>
    <scope>IDENTIFICATION</scope>
</reference>
<dbReference type="Gene3D" id="1.10.10.10">
    <property type="entry name" value="Winged helix-like DNA-binding domain superfamily/Winged helix DNA-binding domain"/>
    <property type="match status" value="1"/>
</dbReference>
<dbReference type="InterPro" id="IPR036388">
    <property type="entry name" value="WH-like_DNA-bd_sf"/>
</dbReference>
<evidence type="ECO:0000313" key="13">
    <source>
        <dbReference type="Proteomes" id="UP000257200"/>
    </source>
</evidence>
<dbReference type="PANTHER" id="PTHR10015">
    <property type="entry name" value="HEAT SHOCK TRANSCRIPTION FACTOR"/>
    <property type="match status" value="1"/>
</dbReference>
<evidence type="ECO:0000256" key="6">
    <source>
        <dbReference type="ARBA" id="ARBA00023159"/>
    </source>
</evidence>
<dbReference type="SMART" id="SM00415">
    <property type="entry name" value="HSF"/>
    <property type="match status" value="1"/>
</dbReference>
<evidence type="ECO:0000256" key="1">
    <source>
        <dbReference type="ARBA" id="ARBA00004123"/>
    </source>
</evidence>
<dbReference type="InParanoid" id="A0A3Q1FP90"/>
<feature type="domain" description="HSF-type DNA-binding" evidence="11">
    <location>
        <begin position="17"/>
        <end position="120"/>
    </location>
</feature>
<dbReference type="Proteomes" id="UP000257200">
    <property type="component" value="Unplaced"/>
</dbReference>
<dbReference type="PANTHER" id="PTHR10015:SF213">
    <property type="entry name" value="HEAT SHOCK FACTOR PROTEIN 4"/>
    <property type="match status" value="1"/>
</dbReference>
<dbReference type="STRING" id="80966.ENSAPOP00000019003"/>
<dbReference type="GeneTree" id="ENSGT00940000158063"/>
<dbReference type="InterPro" id="IPR036390">
    <property type="entry name" value="WH_DNA-bd_sf"/>
</dbReference>
<keyword evidence="5" id="KW-0238">DNA-binding</keyword>
<keyword evidence="8" id="KW-0539">Nucleus</keyword>
<dbReference type="GO" id="GO:0003700">
    <property type="term" value="F:DNA-binding transcription factor activity"/>
    <property type="evidence" value="ECO:0007669"/>
    <property type="project" value="InterPro"/>
</dbReference>
<comment type="similarity">
    <text evidence="2 9">Belongs to the HSF family.</text>
</comment>
<keyword evidence="3" id="KW-0805">Transcription regulation</keyword>
<evidence type="ECO:0000256" key="8">
    <source>
        <dbReference type="ARBA" id="ARBA00023242"/>
    </source>
</evidence>
<evidence type="ECO:0000256" key="5">
    <source>
        <dbReference type="ARBA" id="ARBA00023125"/>
    </source>
</evidence>
<keyword evidence="4" id="KW-0346">Stress response</keyword>
<evidence type="ECO:0000256" key="2">
    <source>
        <dbReference type="ARBA" id="ARBA00006403"/>
    </source>
</evidence>
<dbReference type="AlphaFoldDB" id="A0A3Q1FP90"/>
<evidence type="ECO:0000256" key="3">
    <source>
        <dbReference type="ARBA" id="ARBA00023015"/>
    </source>
</evidence>
<organism evidence="12 13">
    <name type="scientific">Acanthochromis polyacanthus</name>
    <name type="common">spiny chromis</name>
    <dbReference type="NCBI Taxonomy" id="80966"/>
    <lineage>
        <taxon>Eukaryota</taxon>
        <taxon>Metazoa</taxon>
        <taxon>Chordata</taxon>
        <taxon>Craniata</taxon>
        <taxon>Vertebrata</taxon>
        <taxon>Euteleostomi</taxon>
        <taxon>Actinopterygii</taxon>
        <taxon>Neopterygii</taxon>
        <taxon>Teleostei</taxon>
        <taxon>Neoteleostei</taxon>
        <taxon>Acanthomorphata</taxon>
        <taxon>Ovalentaria</taxon>
        <taxon>Pomacentridae</taxon>
        <taxon>Acanthochromis</taxon>
    </lineage>
</organism>
<dbReference type="SUPFAM" id="SSF46785">
    <property type="entry name" value="Winged helix' DNA-binding domain"/>
    <property type="match status" value="1"/>
</dbReference>
<protein>
    <submittedName>
        <fullName evidence="12">Heat shock transcription factor 4</fullName>
    </submittedName>
</protein>
<keyword evidence="7" id="KW-0804">Transcription</keyword>
<feature type="compositionally biased region" description="Polar residues" evidence="10">
    <location>
        <begin position="239"/>
        <end position="254"/>
    </location>
</feature>
<dbReference type="InterPro" id="IPR010542">
    <property type="entry name" value="Vert_HSTF_C"/>
</dbReference>
<reference evidence="12" key="1">
    <citation type="submission" date="2025-08" db="UniProtKB">
        <authorList>
            <consortium name="Ensembl"/>
        </authorList>
    </citation>
    <scope>IDENTIFICATION</scope>
</reference>
<evidence type="ECO:0000313" key="12">
    <source>
        <dbReference type="Ensembl" id="ENSAPOP00000019003.1"/>
    </source>
</evidence>
<dbReference type="Pfam" id="PF06546">
    <property type="entry name" value="Vert_HS_TF"/>
    <property type="match status" value="1"/>
</dbReference>
<feature type="region of interest" description="Disordered" evidence="10">
    <location>
        <begin position="199"/>
        <end position="262"/>
    </location>
</feature>
<dbReference type="Ensembl" id="ENSAPOT00000028762.1">
    <property type="protein sequence ID" value="ENSAPOP00000019003.1"/>
    <property type="gene ID" value="ENSAPOG00000022436.1"/>
</dbReference>
<dbReference type="GO" id="GO:0005634">
    <property type="term" value="C:nucleus"/>
    <property type="evidence" value="ECO:0007669"/>
    <property type="project" value="UniProtKB-SubCell"/>
</dbReference>
<dbReference type="InterPro" id="IPR000232">
    <property type="entry name" value="HSF_DNA-bd"/>
</dbReference>
<proteinExistence type="inferred from homology"/>
<sequence length="434" mass="48292">MQESPGAVGVDGSYASNVPAFLTKLWTLVEDPDTNHLICWSATGTSFHVFDQGRFAKEVLPKYFKHNNMASFVRQLNMGFRKVVNIEQSGLVKPERDDTEFQHLYFLQGHEHMLEHIKRKVSIVKSEETKVRQEDLSKLLYEVQLLRTQQDNMECQMQDMKQNEVLWREVVSLRQNHTQQQKVMNKLIQFLFSQMQSNTPSTVGLKRKPLMLDDGSPSPPASKFSHSHSMESMHEPFYIQSQPSSDTASCSTSGLTGGPIISDVTDMSQASMALQMQPDETEKCMMLIKEEPVSPGVRGGKGGSVGGGEAVALASSCEVCSSEPPILPVAMVQSVLEGRGSAASMGERRSKRPALDVEVSDAVENVDMSLEELQQLLLRSHQQNTVEAGTSAVMDSLPLTEWNFTEMESNLKSSQYMFQSQEAEAFPPAGCEEQ</sequence>
<dbReference type="GO" id="GO:0043565">
    <property type="term" value="F:sequence-specific DNA binding"/>
    <property type="evidence" value="ECO:0007669"/>
    <property type="project" value="InterPro"/>
</dbReference>
<dbReference type="FunCoup" id="A0A3Q1FP90">
    <property type="interactions" value="5"/>
</dbReference>
<evidence type="ECO:0000256" key="10">
    <source>
        <dbReference type="SAM" id="MobiDB-lite"/>
    </source>
</evidence>
<accession>A0A3Q1FP90</accession>
<evidence type="ECO:0000256" key="9">
    <source>
        <dbReference type="RuleBase" id="RU004020"/>
    </source>
</evidence>